<dbReference type="AlphaFoldDB" id="A0AA40HW16"/>
<proteinExistence type="predicted"/>
<protein>
    <submittedName>
        <fullName evidence="2">Uncharacterized protein</fullName>
    </submittedName>
</protein>
<organism evidence="2 3">
    <name type="scientific">Cnephaeus nilssonii</name>
    <name type="common">Northern bat</name>
    <name type="synonym">Eptesicus nilssonii</name>
    <dbReference type="NCBI Taxonomy" id="3371016"/>
    <lineage>
        <taxon>Eukaryota</taxon>
        <taxon>Metazoa</taxon>
        <taxon>Chordata</taxon>
        <taxon>Craniata</taxon>
        <taxon>Vertebrata</taxon>
        <taxon>Euteleostomi</taxon>
        <taxon>Mammalia</taxon>
        <taxon>Eutheria</taxon>
        <taxon>Laurasiatheria</taxon>
        <taxon>Chiroptera</taxon>
        <taxon>Yangochiroptera</taxon>
        <taxon>Vespertilionidae</taxon>
        <taxon>Cnephaeus</taxon>
    </lineage>
</organism>
<gene>
    <name evidence="2" type="ORF">QTO34_001403</name>
</gene>
<comment type="caution">
    <text evidence="2">The sequence shown here is derived from an EMBL/GenBank/DDBJ whole genome shotgun (WGS) entry which is preliminary data.</text>
</comment>
<dbReference type="EMBL" id="JAULJE010000010">
    <property type="protein sequence ID" value="KAK1338288.1"/>
    <property type="molecule type" value="Genomic_DNA"/>
</dbReference>
<reference evidence="2" key="1">
    <citation type="submission" date="2023-06" db="EMBL/GenBank/DDBJ databases">
        <title>Reference genome for the Northern bat (Eptesicus nilssonii), a most northern bat species.</title>
        <authorList>
            <person name="Laine V.N."/>
            <person name="Pulliainen A.T."/>
            <person name="Lilley T.M."/>
        </authorList>
    </citation>
    <scope>NUCLEOTIDE SEQUENCE</scope>
    <source>
        <strain evidence="2">BLF_Eptnil</strain>
        <tissue evidence="2">Kidney</tissue>
    </source>
</reference>
<dbReference type="Proteomes" id="UP001177744">
    <property type="component" value="Unassembled WGS sequence"/>
</dbReference>
<evidence type="ECO:0000256" key="1">
    <source>
        <dbReference type="SAM" id="MobiDB-lite"/>
    </source>
</evidence>
<feature type="compositionally biased region" description="Polar residues" evidence="1">
    <location>
        <begin position="340"/>
        <end position="349"/>
    </location>
</feature>
<feature type="compositionally biased region" description="Polar residues" evidence="1">
    <location>
        <begin position="168"/>
        <end position="181"/>
    </location>
</feature>
<sequence length="378" mass="41611">MELCGGRDSRTAETSTHCSPADLEGYGEKELIRVHLGLVYGNGRQCQFTTWVFGGQSNVGLRWHELSVCAMAVLRNRRGLWGSEPMSRRGPSKAGELGACPLWHQAFQKPPPRRRLLKGLVHQRTSTQLPLDRKRKRGSWVPVCSGTRMAGQSPQGPPGPFHPDLPKRNQTQSWPGPSTSATDIKERKLYYFKGSCGVRRGKRRRLLTAPGSRRNQARYLRGAGLLLAGAASGGVSVGSWLRSLSGTRLRLNLGISVSGLGPEISQSRRGPGVDRGRLGNRTEVSAKLRVKNFCFKAGQLDRVTHNEAHKTEEEGKQEAFNRLWEERPPGATDYPEDLRTSFSMPTPTQHNKKTRTGIGTGIGNDWACFSVMGAPALP</sequence>
<evidence type="ECO:0000313" key="2">
    <source>
        <dbReference type="EMBL" id="KAK1338288.1"/>
    </source>
</evidence>
<evidence type="ECO:0000313" key="3">
    <source>
        <dbReference type="Proteomes" id="UP001177744"/>
    </source>
</evidence>
<keyword evidence="3" id="KW-1185">Reference proteome</keyword>
<name>A0AA40HW16_CNENI</name>
<feature type="region of interest" description="Disordered" evidence="1">
    <location>
        <begin position="306"/>
        <end position="358"/>
    </location>
</feature>
<feature type="region of interest" description="Disordered" evidence="1">
    <location>
        <begin position="146"/>
        <end position="181"/>
    </location>
</feature>
<feature type="compositionally biased region" description="Basic and acidic residues" evidence="1">
    <location>
        <begin position="306"/>
        <end position="328"/>
    </location>
</feature>
<accession>A0AA40HW16</accession>